<dbReference type="AlphaFoldDB" id="A0A5C6N0E9"/>
<name>A0A5C6N0E9_9TELE</name>
<gene>
    <name evidence="2" type="ORF">D4764_06G0007300</name>
</gene>
<sequence>MADSIPPWRKNSSILGGGREPALSDQGETIIGIYLLLLGEERRGEERRGEERRGEEESQP</sequence>
<proteinExistence type="predicted"/>
<evidence type="ECO:0000256" key="1">
    <source>
        <dbReference type="SAM" id="MobiDB-lite"/>
    </source>
</evidence>
<dbReference type="Proteomes" id="UP000324091">
    <property type="component" value="Chromosome 6"/>
</dbReference>
<comment type="caution">
    <text evidence="2">The sequence shown here is derived from an EMBL/GenBank/DDBJ whole genome shotgun (WGS) entry which is preliminary data.</text>
</comment>
<accession>A0A5C6N0E9</accession>
<evidence type="ECO:0000313" key="3">
    <source>
        <dbReference type="Proteomes" id="UP000324091"/>
    </source>
</evidence>
<reference evidence="2 3" key="1">
    <citation type="submission" date="2019-04" db="EMBL/GenBank/DDBJ databases">
        <title>Chromosome genome assembly for Takifugu flavidus.</title>
        <authorList>
            <person name="Xiao S."/>
        </authorList>
    </citation>
    <scope>NUCLEOTIDE SEQUENCE [LARGE SCALE GENOMIC DNA]</scope>
    <source>
        <strain evidence="2">HTHZ2018</strain>
        <tissue evidence="2">Muscle</tissue>
    </source>
</reference>
<dbReference type="EMBL" id="RHFK02000019">
    <property type="protein sequence ID" value="TWW59200.1"/>
    <property type="molecule type" value="Genomic_DNA"/>
</dbReference>
<feature type="region of interest" description="Disordered" evidence="1">
    <location>
        <begin position="1"/>
        <end position="24"/>
    </location>
</feature>
<organism evidence="2 3">
    <name type="scientific">Takifugu flavidus</name>
    <name type="common">sansaifugu</name>
    <dbReference type="NCBI Taxonomy" id="433684"/>
    <lineage>
        <taxon>Eukaryota</taxon>
        <taxon>Metazoa</taxon>
        <taxon>Chordata</taxon>
        <taxon>Craniata</taxon>
        <taxon>Vertebrata</taxon>
        <taxon>Euteleostomi</taxon>
        <taxon>Actinopterygii</taxon>
        <taxon>Neopterygii</taxon>
        <taxon>Teleostei</taxon>
        <taxon>Neoteleostei</taxon>
        <taxon>Acanthomorphata</taxon>
        <taxon>Eupercaria</taxon>
        <taxon>Tetraodontiformes</taxon>
        <taxon>Tetradontoidea</taxon>
        <taxon>Tetraodontidae</taxon>
        <taxon>Takifugu</taxon>
    </lineage>
</organism>
<evidence type="ECO:0000313" key="2">
    <source>
        <dbReference type="EMBL" id="TWW59200.1"/>
    </source>
</evidence>
<protein>
    <submittedName>
        <fullName evidence="2">Uncharacterized protein</fullName>
    </submittedName>
</protein>
<keyword evidence="3" id="KW-1185">Reference proteome</keyword>